<proteinExistence type="predicted"/>
<feature type="domain" description="RCK N-terminal" evidence="1">
    <location>
        <begin position="1"/>
        <end position="117"/>
    </location>
</feature>
<dbReference type="PANTHER" id="PTHR43833">
    <property type="entry name" value="POTASSIUM CHANNEL PROTEIN 2-RELATED-RELATED"/>
    <property type="match status" value="1"/>
</dbReference>
<dbReference type="InterPro" id="IPR036721">
    <property type="entry name" value="RCK_C_sf"/>
</dbReference>
<evidence type="ECO:0000313" key="4">
    <source>
        <dbReference type="Proteomes" id="UP001366166"/>
    </source>
</evidence>
<dbReference type="InterPro" id="IPR003148">
    <property type="entry name" value="RCK_N"/>
</dbReference>
<accession>A0AAU9EUP9</accession>
<dbReference type="SUPFAM" id="SSF116726">
    <property type="entry name" value="TrkA C-terminal domain-like"/>
    <property type="match status" value="1"/>
</dbReference>
<dbReference type="PANTHER" id="PTHR43833:SF7">
    <property type="entry name" value="KTR SYSTEM POTASSIUM UPTAKE PROTEIN C"/>
    <property type="match status" value="1"/>
</dbReference>
<protein>
    <submittedName>
        <fullName evidence="3">Potassium transporter Trk</fullName>
    </submittedName>
</protein>
<feature type="domain" description="RCK C-terminal" evidence="2">
    <location>
        <begin position="133"/>
        <end position="217"/>
    </location>
</feature>
<dbReference type="KEGG" id="dmp:FAK_38750"/>
<dbReference type="PROSITE" id="PS51201">
    <property type="entry name" value="RCK_N"/>
    <property type="match status" value="1"/>
</dbReference>
<evidence type="ECO:0000259" key="2">
    <source>
        <dbReference type="PROSITE" id="PS51202"/>
    </source>
</evidence>
<dbReference type="GO" id="GO:0008324">
    <property type="term" value="F:monoatomic cation transmembrane transporter activity"/>
    <property type="evidence" value="ECO:0007669"/>
    <property type="project" value="InterPro"/>
</dbReference>
<reference evidence="4" key="1">
    <citation type="journal article" date="2023" name="Arch. Microbiol.">
        <title>Desulfoferula mesophilus gen. nov. sp. nov., a mesophilic sulfate-reducing bacterium isolated from a brackish lake sediment.</title>
        <authorList>
            <person name="Watanabe T."/>
            <person name="Yabe T."/>
            <person name="Tsuji J.M."/>
            <person name="Fukui M."/>
        </authorList>
    </citation>
    <scope>NUCLEOTIDE SEQUENCE [LARGE SCALE GENOMIC DNA]</scope>
    <source>
        <strain evidence="4">12FAK</strain>
    </source>
</reference>
<gene>
    <name evidence="3" type="ORF">FAK_38750</name>
</gene>
<dbReference type="Pfam" id="PF02080">
    <property type="entry name" value="TrkA_C"/>
    <property type="match status" value="1"/>
</dbReference>
<dbReference type="RefSeq" id="WP_338603181.1">
    <property type="nucleotide sequence ID" value="NZ_AP028679.1"/>
</dbReference>
<dbReference type="AlphaFoldDB" id="A0AAU9EUP9"/>
<dbReference type="PROSITE" id="PS51202">
    <property type="entry name" value="RCK_C"/>
    <property type="match status" value="1"/>
</dbReference>
<dbReference type="SUPFAM" id="SSF51735">
    <property type="entry name" value="NAD(P)-binding Rossmann-fold domains"/>
    <property type="match status" value="1"/>
</dbReference>
<evidence type="ECO:0000313" key="3">
    <source>
        <dbReference type="EMBL" id="BEQ16809.1"/>
    </source>
</evidence>
<dbReference type="GO" id="GO:0006813">
    <property type="term" value="P:potassium ion transport"/>
    <property type="evidence" value="ECO:0007669"/>
    <property type="project" value="InterPro"/>
</dbReference>
<dbReference type="InterPro" id="IPR036291">
    <property type="entry name" value="NAD(P)-bd_dom_sf"/>
</dbReference>
<dbReference type="Proteomes" id="UP001366166">
    <property type="component" value="Chromosome"/>
</dbReference>
<dbReference type="Gene3D" id="3.40.50.720">
    <property type="entry name" value="NAD(P)-binding Rossmann-like Domain"/>
    <property type="match status" value="1"/>
</dbReference>
<name>A0AAU9EUP9_9BACT</name>
<evidence type="ECO:0000259" key="1">
    <source>
        <dbReference type="PROSITE" id="PS51201"/>
    </source>
</evidence>
<organism evidence="3 4">
    <name type="scientific">Desulfoferula mesophila</name>
    <dbReference type="NCBI Taxonomy" id="3058419"/>
    <lineage>
        <taxon>Bacteria</taxon>
        <taxon>Pseudomonadati</taxon>
        <taxon>Thermodesulfobacteriota</taxon>
        <taxon>Desulfarculia</taxon>
        <taxon>Desulfarculales</taxon>
        <taxon>Desulfarculaceae</taxon>
        <taxon>Desulfoferula</taxon>
    </lineage>
</organism>
<dbReference type="Gene3D" id="3.30.70.1450">
    <property type="entry name" value="Regulator of K+ conductance, C-terminal domain"/>
    <property type="match status" value="1"/>
</dbReference>
<dbReference type="InterPro" id="IPR006037">
    <property type="entry name" value="RCK_C"/>
</dbReference>
<keyword evidence="4" id="KW-1185">Reference proteome</keyword>
<dbReference type="EMBL" id="AP028679">
    <property type="protein sequence ID" value="BEQ16809.1"/>
    <property type="molecule type" value="Genomic_DNA"/>
</dbReference>
<dbReference type="InterPro" id="IPR050721">
    <property type="entry name" value="Trk_Ktr_HKT_K-transport"/>
</dbReference>
<sequence length="217" mass="23338">MNLAVIGLGQFGSSLALELKKLKHHVTALDSDARAVARVQDVVDQAVVADCTDRSLLEELGLGLVDGAVISVGDHLGASILTTLHLKEMGVGRIVAKATSPEHEKILKRVGAGEVVFPERDAAQRLARSLADPNLLDFLPIGDEFSVAELAPPAAIVGKSLAELNLRRKYEVNVIAVRELVPERTHLVPGPDYVLKDSDVLVVAGRQEDLERLRQAK</sequence>
<dbReference type="Pfam" id="PF02254">
    <property type="entry name" value="TrkA_N"/>
    <property type="match status" value="1"/>
</dbReference>